<feature type="transmembrane region" description="Helical" evidence="1">
    <location>
        <begin position="40"/>
        <end position="61"/>
    </location>
</feature>
<feature type="transmembrane region" description="Helical" evidence="1">
    <location>
        <begin position="6"/>
        <end position="28"/>
    </location>
</feature>
<proteinExistence type="predicted"/>
<protein>
    <submittedName>
        <fullName evidence="2">Uncharacterized protein</fullName>
    </submittedName>
</protein>
<dbReference type="AlphaFoldDB" id="A0A918KT70"/>
<evidence type="ECO:0000313" key="3">
    <source>
        <dbReference type="Proteomes" id="UP000626148"/>
    </source>
</evidence>
<comment type="caution">
    <text evidence="2">The sequence shown here is derived from an EMBL/GenBank/DDBJ whole genome shotgun (WGS) entry which is preliminary data.</text>
</comment>
<name>A0A918KT70_9GAMM</name>
<accession>A0A918KT70</accession>
<evidence type="ECO:0000313" key="2">
    <source>
        <dbReference type="EMBL" id="GGX72439.1"/>
    </source>
</evidence>
<keyword evidence="1" id="KW-0812">Transmembrane</keyword>
<keyword evidence="3" id="KW-1185">Reference proteome</keyword>
<dbReference type="Proteomes" id="UP000626148">
    <property type="component" value="Unassembled WGS sequence"/>
</dbReference>
<gene>
    <name evidence="2" type="ORF">GCM10007392_44870</name>
</gene>
<evidence type="ECO:0000256" key="1">
    <source>
        <dbReference type="SAM" id="Phobius"/>
    </source>
</evidence>
<sequence>MLDLTIYGAIGLLSAIYLYGASYISYCIAKSAMFDNWQKVIIIAMSWLIPIIGPAFIYRLLEDEIADTNIAKPPLVTYLYLSSDVSWSYGNGHHMESNSSGSESSGGDSS</sequence>
<keyword evidence="1" id="KW-1133">Transmembrane helix</keyword>
<reference evidence="2" key="2">
    <citation type="submission" date="2020-09" db="EMBL/GenBank/DDBJ databases">
        <authorList>
            <person name="Sun Q."/>
            <person name="Kim S."/>
        </authorList>
    </citation>
    <scope>NUCLEOTIDE SEQUENCE</scope>
    <source>
        <strain evidence="2">KCTC 22169</strain>
    </source>
</reference>
<dbReference type="EMBL" id="BMXR01000015">
    <property type="protein sequence ID" value="GGX72439.1"/>
    <property type="molecule type" value="Genomic_DNA"/>
</dbReference>
<keyword evidence="1" id="KW-0472">Membrane</keyword>
<reference evidence="2" key="1">
    <citation type="journal article" date="2014" name="Int. J. Syst. Evol. Microbiol.">
        <title>Complete genome sequence of Corynebacterium casei LMG S-19264T (=DSM 44701T), isolated from a smear-ripened cheese.</title>
        <authorList>
            <consortium name="US DOE Joint Genome Institute (JGI-PGF)"/>
            <person name="Walter F."/>
            <person name="Albersmeier A."/>
            <person name="Kalinowski J."/>
            <person name="Ruckert C."/>
        </authorList>
    </citation>
    <scope>NUCLEOTIDE SEQUENCE</scope>
    <source>
        <strain evidence="2">KCTC 22169</strain>
    </source>
</reference>
<organism evidence="2 3">
    <name type="scientific">Saccharospirillum salsuginis</name>
    <dbReference type="NCBI Taxonomy" id="418750"/>
    <lineage>
        <taxon>Bacteria</taxon>
        <taxon>Pseudomonadati</taxon>
        <taxon>Pseudomonadota</taxon>
        <taxon>Gammaproteobacteria</taxon>
        <taxon>Oceanospirillales</taxon>
        <taxon>Saccharospirillaceae</taxon>
        <taxon>Saccharospirillum</taxon>
    </lineage>
</organism>